<dbReference type="InterPro" id="IPR053127">
    <property type="entry name" value="Chromatin_remod_comp_subunit"/>
</dbReference>
<organism evidence="2 3">
    <name type="scientific">Plasmodium falciparum Tanzania</name>
    <name type="common">2000708</name>
    <dbReference type="NCBI Taxonomy" id="1036725"/>
    <lineage>
        <taxon>Eukaryota</taxon>
        <taxon>Sar</taxon>
        <taxon>Alveolata</taxon>
        <taxon>Apicomplexa</taxon>
        <taxon>Aconoidasida</taxon>
        <taxon>Haemosporida</taxon>
        <taxon>Plasmodiidae</taxon>
        <taxon>Plasmodium</taxon>
        <taxon>Plasmodium (Laverania)</taxon>
    </lineage>
</organism>
<reference evidence="2 3" key="1">
    <citation type="submission" date="2013-02" db="EMBL/GenBank/DDBJ databases">
        <title>The Genome Annotation of Plasmodium falciparum Tanzania (2000708).</title>
        <authorList>
            <consortium name="The Broad Institute Genome Sequencing Platform"/>
            <consortium name="The Broad Institute Genome Sequencing Center for Infectious Disease"/>
            <person name="Neafsey D."/>
            <person name="Hoffman S."/>
            <person name="Volkman S."/>
            <person name="Rosenthal P."/>
            <person name="Walker B."/>
            <person name="Young S.K."/>
            <person name="Zeng Q."/>
            <person name="Gargeya S."/>
            <person name="Fitzgerald M."/>
            <person name="Haas B."/>
            <person name="Abouelleil A."/>
            <person name="Allen A.W."/>
            <person name="Alvarado L."/>
            <person name="Arachchi H.M."/>
            <person name="Berlin A.M."/>
            <person name="Chapman S.B."/>
            <person name="Gainer-Dewar J."/>
            <person name="Goldberg J."/>
            <person name="Griggs A."/>
            <person name="Gujja S."/>
            <person name="Hansen M."/>
            <person name="Howarth C."/>
            <person name="Imamovic A."/>
            <person name="Ireland A."/>
            <person name="Larimer J."/>
            <person name="McCowan C."/>
            <person name="Murphy C."/>
            <person name="Pearson M."/>
            <person name="Poon T.W."/>
            <person name="Priest M."/>
            <person name="Roberts A."/>
            <person name="Saif S."/>
            <person name="Shea T."/>
            <person name="Sisk P."/>
            <person name="Sykes S."/>
            <person name="Wortman J."/>
            <person name="Nusbaum C."/>
            <person name="Birren B."/>
        </authorList>
    </citation>
    <scope>NUCLEOTIDE SEQUENCE [LARGE SCALE GENOMIC DNA]</scope>
    <source>
        <strain evidence="3">Tanzania (2000708)</strain>
    </source>
</reference>
<name>A0A024WD56_PLAFA</name>
<evidence type="ECO:0000313" key="2">
    <source>
        <dbReference type="EMBL" id="ETW38834.1"/>
    </source>
</evidence>
<evidence type="ECO:0000256" key="1">
    <source>
        <dbReference type="SAM" id="Coils"/>
    </source>
</evidence>
<keyword evidence="1" id="KW-0175">Coiled coil</keyword>
<gene>
    <name evidence="2" type="ORF">PFTANZ_00490</name>
</gene>
<evidence type="ECO:0000313" key="3">
    <source>
        <dbReference type="Proteomes" id="UP000030708"/>
    </source>
</evidence>
<dbReference type="PANTHER" id="PTHR37929:SF1">
    <property type="entry name" value="SWI_SNF GLOBAL TRANSCRIPTION ACTIVATOR COMPLEX SUBUNIT SNF59"/>
    <property type="match status" value="1"/>
</dbReference>
<dbReference type="PANTHER" id="PTHR37929">
    <property type="entry name" value="GRIP AND COILED-COIL DOMAIN-CONTAINING PROTEIN PFC0235W"/>
    <property type="match status" value="1"/>
</dbReference>
<sequence>MNFCDNNEMNETKNFMMSNKNDDIVVDCDEYIDGNVFEKNTNMGNIYDENYNVDMKNDNLLSKLNDNISFTYTTNGQVEKQENEIKEKQNILHYQIYIDNDEDKYKYCSNSNLHKNEEEHEKGSPNNIYEELDNNLEKKYFYYNSDSKHCIDEKNETNDLENENVVTSMDVSYENVLNDNFIKSRSTSINYTDNSFVLNKENLKSSHHINGYYINDHDNIKINSPDDDPNTYEKDKKDIINCNIYEENKNNMNNIIHNDKENIHMVDTGKNEENNNIDNKNNDDINKVNVLTRVDTENYILNEENILPLHTNDDVTKLLDEINDLKNTIENMKKEKINLLSKFKAYTLNNKKELEELKIKSTK</sequence>
<feature type="coiled-coil region" evidence="1">
    <location>
        <begin position="315"/>
        <end position="342"/>
    </location>
</feature>
<dbReference type="Proteomes" id="UP000030708">
    <property type="component" value="Unassembled WGS sequence"/>
</dbReference>
<dbReference type="EMBL" id="KI926284">
    <property type="protein sequence ID" value="ETW38834.1"/>
    <property type="molecule type" value="Genomic_DNA"/>
</dbReference>
<accession>A0A024WD56</accession>
<protein>
    <submittedName>
        <fullName evidence="2">Uncharacterized protein</fullName>
    </submittedName>
</protein>
<reference evidence="2 3" key="2">
    <citation type="submission" date="2013-02" db="EMBL/GenBank/DDBJ databases">
        <title>The Genome Sequence of Plasmodium falciparum Tanzania (2000708).</title>
        <authorList>
            <consortium name="The Broad Institute Genome Sequencing Platform"/>
            <consortium name="The Broad Institute Genome Sequencing Center for Infectious Disease"/>
            <person name="Neafsey D."/>
            <person name="Cheeseman I."/>
            <person name="Volkman S."/>
            <person name="Adams J."/>
            <person name="Walker B."/>
            <person name="Young S.K."/>
            <person name="Zeng Q."/>
            <person name="Gargeya S."/>
            <person name="Fitzgerald M."/>
            <person name="Haas B."/>
            <person name="Abouelleil A."/>
            <person name="Alvarado L."/>
            <person name="Arachchi H.M."/>
            <person name="Berlin A.M."/>
            <person name="Chapman S.B."/>
            <person name="Dewar J."/>
            <person name="Goldberg J."/>
            <person name="Griggs A."/>
            <person name="Gujja S."/>
            <person name="Hansen M."/>
            <person name="Howarth C."/>
            <person name="Imamovic A."/>
            <person name="Larimer J."/>
            <person name="McCowan C."/>
            <person name="Murphy C."/>
            <person name="Neiman D."/>
            <person name="Pearson M."/>
            <person name="Priest M."/>
            <person name="Roberts A."/>
            <person name="Saif S."/>
            <person name="Shea T."/>
            <person name="Sisk P."/>
            <person name="Sykes S."/>
            <person name="Wortman J."/>
            <person name="Nusbaum C."/>
            <person name="Birren B."/>
        </authorList>
    </citation>
    <scope>NUCLEOTIDE SEQUENCE [LARGE SCALE GENOMIC DNA]</scope>
    <source>
        <strain evidence="3">Tanzania (2000708)</strain>
    </source>
</reference>
<dbReference type="AlphaFoldDB" id="A0A024WD56"/>
<proteinExistence type="predicted"/>